<evidence type="ECO:0000313" key="2">
    <source>
        <dbReference type="Proteomes" id="UP000800981"/>
    </source>
</evidence>
<reference evidence="1 2" key="1">
    <citation type="submission" date="2020-03" db="EMBL/GenBank/DDBJ databases">
        <title>Two novel Motilibacter sp.</title>
        <authorList>
            <person name="Liu S."/>
        </authorList>
    </citation>
    <scope>NUCLEOTIDE SEQUENCE [LARGE SCALE GENOMIC DNA]</scope>
    <source>
        <strain evidence="1 2">E257</strain>
    </source>
</reference>
<dbReference type="EMBL" id="JAANNP010000001">
    <property type="protein sequence ID" value="NHC12846.1"/>
    <property type="molecule type" value="Genomic_DNA"/>
</dbReference>
<dbReference type="Proteomes" id="UP000800981">
    <property type="component" value="Unassembled WGS sequence"/>
</dbReference>
<evidence type="ECO:0000313" key="1">
    <source>
        <dbReference type="EMBL" id="NHC12846.1"/>
    </source>
</evidence>
<dbReference type="RefSeq" id="WP_166277883.1">
    <property type="nucleotide sequence ID" value="NZ_JAANNP010000001.1"/>
</dbReference>
<dbReference type="Gene3D" id="3.40.50.11440">
    <property type="match status" value="1"/>
</dbReference>
<comment type="caution">
    <text evidence="1">The sequence shown here is derived from an EMBL/GenBank/DDBJ whole genome shotgun (WGS) entry which is preliminary data.</text>
</comment>
<keyword evidence="2" id="KW-1185">Reference proteome</keyword>
<protein>
    <submittedName>
        <fullName evidence="1">DUF2088 domain-containing protein</fullName>
    </submittedName>
</protein>
<gene>
    <name evidence="1" type="ORF">G9H71_03520</name>
</gene>
<accession>A0ABX0GRW6</accession>
<proteinExistence type="predicted"/>
<name>A0ABX0GRW6_9ACTN</name>
<sequence length="437" mass="45382">MPVAPQQALSLPLAAVEAACPLPKLHRVRRSGRQPQEADVAYAVRRELDAAGLRLEPGARIALTVGSRGLHDLVTVVRETVRWLRDHGAEPFVVPSMGSHGHATAEGQESLLVQLGVTEESVGAPVRSGMETVDLGGGPDGMPVHMDALAAAADGVLVINRVKPHTDFRGGVESGLAKMTAIGLGNQAGAAVLHALGPVKLSTGIVEVARAIVATGKVVGALGVVENGRGQTARLAWVGPAGIAGEEEQALLREARSLLGTLPFDELDVLVVDRFGKNISGSGMDTNVVGRMRISGVDEPETPRITNIVALDLTPDSEGNGYGIGLADFTTRAVAASLDLHAMYTNALTAGVIGTRRVALPMVLADDASAVSAAVLTCGSPDPDRVRLVRMHDTLDVADLLVSTALLEEVERHAELEVVGGPVEMLDADGTALAAWE</sequence>
<organism evidence="1 2">
    <name type="scientific">Motilibacter deserti</name>
    <dbReference type="NCBI Taxonomy" id="2714956"/>
    <lineage>
        <taxon>Bacteria</taxon>
        <taxon>Bacillati</taxon>
        <taxon>Actinomycetota</taxon>
        <taxon>Actinomycetes</taxon>
        <taxon>Motilibacterales</taxon>
        <taxon>Motilibacteraceae</taxon>
        <taxon>Motilibacter</taxon>
    </lineage>
</organism>